<name>A0A7W6J9E3_9HYPH</name>
<dbReference type="InterPro" id="IPR007332">
    <property type="entry name" value="DUF411"/>
</dbReference>
<dbReference type="EMBL" id="JACIEZ010000017">
    <property type="protein sequence ID" value="MBB4067245.1"/>
    <property type="molecule type" value="Genomic_DNA"/>
</dbReference>
<evidence type="ECO:0000313" key="1">
    <source>
        <dbReference type="EMBL" id="MBB4067245.1"/>
    </source>
</evidence>
<dbReference type="AlphaFoldDB" id="A0A7W6J9E3"/>
<gene>
    <name evidence="1" type="ORF">GGR23_004476</name>
</gene>
<reference evidence="1 2" key="1">
    <citation type="submission" date="2020-08" db="EMBL/GenBank/DDBJ databases">
        <title>Genomic Encyclopedia of Type Strains, Phase IV (KMG-IV): sequencing the most valuable type-strain genomes for metagenomic binning, comparative biology and taxonomic classification.</title>
        <authorList>
            <person name="Goeker M."/>
        </authorList>
    </citation>
    <scope>NUCLEOTIDE SEQUENCE [LARGE SCALE GENOMIC DNA]</scope>
    <source>
        <strain evidence="1 2">DSM 29853</strain>
    </source>
</reference>
<dbReference type="Pfam" id="PF04214">
    <property type="entry name" value="DUF411"/>
    <property type="match status" value="1"/>
</dbReference>
<keyword evidence="2" id="KW-1185">Reference proteome</keyword>
<dbReference type="SUPFAM" id="SSF52833">
    <property type="entry name" value="Thioredoxin-like"/>
    <property type="match status" value="1"/>
</dbReference>
<comment type="caution">
    <text evidence="1">The sequence shown here is derived from an EMBL/GenBank/DDBJ whole genome shotgun (WGS) entry which is preliminary data.</text>
</comment>
<organism evidence="1 2">
    <name type="scientific">Gellertiella hungarica</name>
    <dbReference type="NCBI Taxonomy" id="1572859"/>
    <lineage>
        <taxon>Bacteria</taxon>
        <taxon>Pseudomonadati</taxon>
        <taxon>Pseudomonadota</taxon>
        <taxon>Alphaproteobacteria</taxon>
        <taxon>Hyphomicrobiales</taxon>
        <taxon>Rhizobiaceae</taxon>
        <taxon>Gellertiella</taxon>
    </lineage>
</organism>
<evidence type="ECO:0000313" key="2">
    <source>
        <dbReference type="Proteomes" id="UP000528286"/>
    </source>
</evidence>
<dbReference type="Proteomes" id="UP000528286">
    <property type="component" value="Unassembled WGS sequence"/>
</dbReference>
<dbReference type="InterPro" id="IPR036249">
    <property type="entry name" value="Thioredoxin-like_sf"/>
</dbReference>
<proteinExistence type="predicted"/>
<sequence>MTVYKDPNCGCCEAWTKAMQAAGFEVDIRPVDDMAAVKLKFGVPQSVEGCHTAYTDGYFIEGHVPVEAVERVLNERPAIKGVAVPGMPDGSLGMGDDPTVASYDVMSVDRQGNAAVFMSIRPGKA</sequence>
<evidence type="ECO:0008006" key="3">
    <source>
        <dbReference type="Google" id="ProtNLM"/>
    </source>
</evidence>
<protein>
    <recommendedName>
        <fullName evidence="3">CopG protein</fullName>
    </recommendedName>
</protein>
<accession>A0A7W6J9E3</accession>